<evidence type="ECO:0000313" key="5">
    <source>
        <dbReference type="Proteomes" id="UP000663862"/>
    </source>
</evidence>
<name>A0A820FUA6_9BILA</name>
<dbReference type="EMBL" id="CAJOBP010009129">
    <property type="protein sequence ID" value="CAF4546935.1"/>
    <property type="molecule type" value="Genomic_DNA"/>
</dbReference>
<proteinExistence type="predicted"/>
<dbReference type="EMBL" id="CAJOBO010005674">
    <property type="protein sequence ID" value="CAF4548774.1"/>
    <property type="molecule type" value="Genomic_DNA"/>
</dbReference>
<evidence type="ECO:0000313" key="6">
    <source>
        <dbReference type="Proteomes" id="UP000663873"/>
    </source>
</evidence>
<accession>A0A820FUA6</accession>
<dbReference type="Proteomes" id="UP000663873">
    <property type="component" value="Unassembled WGS sequence"/>
</dbReference>
<evidence type="ECO:0000313" key="2">
    <source>
        <dbReference type="EMBL" id="CAF4267449.1"/>
    </source>
</evidence>
<reference evidence="2" key="1">
    <citation type="submission" date="2021-02" db="EMBL/GenBank/DDBJ databases">
        <authorList>
            <person name="Nowell W R."/>
        </authorList>
    </citation>
    <scope>NUCLEOTIDE SEQUENCE</scope>
</reference>
<keyword evidence="6" id="KW-1185">Reference proteome</keyword>
<sequence length="129" mass="14511">MIDTKSSNSRSSSSSKIVKAAEKPREIDQWNTCERTIKISNIPSWISSEELKIICSAQPIERIHTRDEQSNSCIQTDFDRITIGFCRIRIRPYALVYYSLKSALCNLVNQNLVRSSGIGGLSILISISD</sequence>
<dbReference type="AlphaFoldDB" id="A0A820FUA6"/>
<organism evidence="2 5">
    <name type="scientific">Rotaria socialis</name>
    <dbReference type="NCBI Taxonomy" id="392032"/>
    <lineage>
        <taxon>Eukaryota</taxon>
        <taxon>Metazoa</taxon>
        <taxon>Spiralia</taxon>
        <taxon>Gnathifera</taxon>
        <taxon>Rotifera</taxon>
        <taxon>Eurotatoria</taxon>
        <taxon>Bdelloidea</taxon>
        <taxon>Philodinida</taxon>
        <taxon>Philodinidae</taxon>
        <taxon>Rotaria</taxon>
    </lineage>
</organism>
<dbReference type="Proteomes" id="UP000663851">
    <property type="component" value="Unassembled WGS sequence"/>
</dbReference>
<dbReference type="EMBL" id="CAJOBQ010000130">
    <property type="protein sequence ID" value="CAF4267449.1"/>
    <property type="molecule type" value="Genomic_DNA"/>
</dbReference>
<gene>
    <name evidence="4" type="ORF">HFQ381_LOCUS30754</name>
    <name evidence="2" type="ORF">TSG867_LOCUS4109</name>
    <name evidence="3" type="ORF">UJA718_LOCUS29111</name>
</gene>
<feature type="compositionally biased region" description="Low complexity" evidence="1">
    <location>
        <begin position="1"/>
        <end position="15"/>
    </location>
</feature>
<feature type="region of interest" description="Disordered" evidence="1">
    <location>
        <begin position="1"/>
        <end position="22"/>
    </location>
</feature>
<evidence type="ECO:0000313" key="4">
    <source>
        <dbReference type="EMBL" id="CAF4548774.1"/>
    </source>
</evidence>
<dbReference type="Proteomes" id="UP000663862">
    <property type="component" value="Unassembled WGS sequence"/>
</dbReference>
<evidence type="ECO:0000256" key="1">
    <source>
        <dbReference type="SAM" id="MobiDB-lite"/>
    </source>
</evidence>
<comment type="caution">
    <text evidence="2">The sequence shown here is derived from an EMBL/GenBank/DDBJ whole genome shotgun (WGS) entry which is preliminary data.</text>
</comment>
<protein>
    <submittedName>
        <fullName evidence="2">Uncharacterized protein</fullName>
    </submittedName>
</protein>
<evidence type="ECO:0000313" key="3">
    <source>
        <dbReference type="EMBL" id="CAF4546935.1"/>
    </source>
</evidence>